<dbReference type="EMBL" id="CM023472">
    <property type="protein sequence ID" value="KAH7960727.1"/>
    <property type="molecule type" value="Genomic_DNA"/>
</dbReference>
<evidence type="ECO:0000313" key="2">
    <source>
        <dbReference type="Proteomes" id="UP000821865"/>
    </source>
</evidence>
<name>A0ACB8D8G8_DERSI</name>
<organism evidence="1 2">
    <name type="scientific">Dermacentor silvarum</name>
    <name type="common">Tick</name>
    <dbReference type="NCBI Taxonomy" id="543639"/>
    <lineage>
        <taxon>Eukaryota</taxon>
        <taxon>Metazoa</taxon>
        <taxon>Ecdysozoa</taxon>
        <taxon>Arthropoda</taxon>
        <taxon>Chelicerata</taxon>
        <taxon>Arachnida</taxon>
        <taxon>Acari</taxon>
        <taxon>Parasitiformes</taxon>
        <taxon>Ixodida</taxon>
        <taxon>Ixodoidea</taxon>
        <taxon>Ixodidae</taxon>
        <taxon>Rhipicephalinae</taxon>
        <taxon>Dermacentor</taxon>
    </lineage>
</organism>
<gene>
    <name evidence="1" type="ORF">HPB49_022575</name>
</gene>
<reference evidence="1" key="1">
    <citation type="submission" date="2020-05" db="EMBL/GenBank/DDBJ databases">
        <title>Large-scale comparative analyses of tick genomes elucidate their genetic diversity and vector capacities.</title>
        <authorList>
            <person name="Jia N."/>
            <person name="Wang J."/>
            <person name="Shi W."/>
            <person name="Du L."/>
            <person name="Sun Y."/>
            <person name="Zhan W."/>
            <person name="Jiang J."/>
            <person name="Wang Q."/>
            <person name="Zhang B."/>
            <person name="Ji P."/>
            <person name="Sakyi L.B."/>
            <person name="Cui X."/>
            <person name="Yuan T."/>
            <person name="Jiang B."/>
            <person name="Yang W."/>
            <person name="Lam T.T.-Y."/>
            <person name="Chang Q."/>
            <person name="Ding S."/>
            <person name="Wang X."/>
            <person name="Zhu J."/>
            <person name="Ruan X."/>
            <person name="Zhao L."/>
            <person name="Wei J."/>
            <person name="Que T."/>
            <person name="Du C."/>
            <person name="Cheng J."/>
            <person name="Dai P."/>
            <person name="Han X."/>
            <person name="Huang E."/>
            <person name="Gao Y."/>
            <person name="Liu J."/>
            <person name="Shao H."/>
            <person name="Ye R."/>
            <person name="Li L."/>
            <person name="Wei W."/>
            <person name="Wang X."/>
            <person name="Wang C."/>
            <person name="Yang T."/>
            <person name="Huo Q."/>
            <person name="Li W."/>
            <person name="Guo W."/>
            <person name="Chen H."/>
            <person name="Zhou L."/>
            <person name="Ni X."/>
            <person name="Tian J."/>
            <person name="Zhou Y."/>
            <person name="Sheng Y."/>
            <person name="Liu T."/>
            <person name="Pan Y."/>
            <person name="Xia L."/>
            <person name="Li J."/>
            <person name="Zhao F."/>
            <person name="Cao W."/>
        </authorList>
    </citation>
    <scope>NUCLEOTIDE SEQUENCE</scope>
    <source>
        <strain evidence="1">Dsil-2018</strain>
    </source>
</reference>
<comment type="caution">
    <text evidence="1">The sequence shown here is derived from an EMBL/GenBank/DDBJ whole genome shotgun (WGS) entry which is preliminary data.</text>
</comment>
<proteinExistence type="predicted"/>
<accession>A0ACB8D8G8</accession>
<dbReference type="Proteomes" id="UP000821865">
    <property type="component" value="Chromosome 3"/>
</dbReference>
<sequence>MAVVAGNCELVELLLGVGADINATDKDGDTPMHMSLAMRSDLLVQSLSPLQAPAITAVATAVASTTSAVDAENAVSNRRICKICLEADAEVWFEPCGHHLYCSECCRRMKRCLECSVPITGRVSVSERLGSSTEAGRQAQRELEARLQQLEEVHSCGICMERQRNVVFLCGHGACDLCAADLQNCHMCRETLTKKIKVY</sequence>
<protein>
    <submittedName>
        <fullName evidence="1">Uncharacterized protein</fullName>
    </submittedName>
</protein>
<keyword evidence="2" id="KW-1185">Reference proteome</keyword>
<evidence type="ECO:0000313" key="1">
    <source>
        <dbReference type="EMBL" id="KAH7960727.1"/>
    </source>
</evidence>